<dbReference type="PANTHER" id="PTHR11709">
    <property type="entry name" value="MULTI-COPPER OXIDASE"/>
    <property type="match status" value="1"/>
</dbReference>
<feature type="domain" description="Plastocyanin-like" evidence="5">
    <location>
        <begin position="181"/>
        <end position="369"/>
    </location>
</feature>
<dbReference type="Pfam" id="PF07731">
    <property type="entry name" value="Cu-oxidase_2"/>
    <property type="match status" value="1"/>
</dbReference>
<dbReference type="PROSITE" id="PS00080">
    <property type="entry name" value="MULTICOPPER_OXIDASE2"/>
    <property type="match status" value="1"/>
</dbReference>
<dbReference type="InterPro" id="IPR006311">
    <property type="entry name" value="TAT_signal"/>
</dbReference>
<dbReference type="SUPFAM" id="SSF49503">
    <property type="entry name" value="Cupredoxins"/>
    <property type="match status" value="3"/>
</dbReference>
<dbReference type="PROSITE" id="PS51257">
    <property type="entry name" value="PROKAR_LIPOPROTEIN"/>
    <property type="match status" value="1"/>
</dbReference>
<accession>A0ABW6V024</accession>
<dbReference type="CDD" id="cd13870">
    <property type="entry name" value="CuRO_2_CopA_like_1"/>
    <property type="match status" value="1"/>
</dbReference>
<evidence type="ECO:0000259" key="7">
    <source>
        <dbReference type="Pfam" id="PF07732"/>
    </source>
</evidence>
<evidence type="ECO:0000256" key="4">
    <source>
        <dbReference type="SAM" id="MobiDB-lite"/>
    </source>
</evidence>
<dbReference type="EMBL" id="JBIAXI010000004">
    <property type="protein sequence ID" value="MFF4772670.1"/>
    <property type="molecule type" value="Genomic_DNA"/>
</dbReference>
<dbReference type="CDD" id="cd13896">
    <property type="entry name" value="CuRO_3_CopA"/>
    <property type="match status" value="1"/>
</dbReference>
<gene>
    <name evidence="8" type="ORF">ACFY05_07405</name>
</gene>
<dbReference type="InterPro" id="IPR045087">
    <property type="entry name" value="Cu-oxidase_fam"/>
</dbReference>
<dbReference type="InterPro" id="IPR034279">
    <property type="entry name" value="CuRO_3_CopA"/>
</dbReference>
<dbReference type="InterPro" id="IPR011707">
    <property type="entry name" value="Cu-oxidase-like_N"/>
</dbReference>
<dbReference type="InterPro" id="IPR033138">
    <property type="entry name" value="Cu_oxidase_CS"/>
</dbReference>
<feature type="region of interest" description="Disordered" evidence="4">
    <location>
        <begin position="218"/>
        <end position="256"/>
    </location>
</feature>
<dbReference type="Pfam" id="PF00394">
    <property type="entry name" value="Cu-oxidase"/>
    <property type="match status" value="1"/>
</dbReference>
<dbReference type="RefSeq" id="WP_387341109.1">
    <property type="nucleotide sequence ID" value="NZ_JBIAXI010000004.1"/>
</dbReference>
<name>A0ABW6V024_MICFU</name>
<organism evidence="8 9">
    <name type="scientific">Microtetraspora fusca</name>
    <dbReference type="NCBI Taxonomy" id="1997"/>
    <lineage>
        <taxon>Bacteria</taxon>
        <taxon>Bacillati</taxon>
        <taxon>Actinomycetota</taxon>
        <taxon>Actinomycetes</taxon>
        <taxon>Streptosporangiales</taxon>
        <taxon>Streptosporangiaceae</taxon>
        <taxon>Microtetraspora</taxon>
    </lineage>
</organism>
<protein>
    <submittedName>
        <fullName evidence="8">Multicopper oxidase family protein</fullName>
    </submittedName>
</protein>
<evidence type="ECO:0000259" key="5">
    <source>
        <dbReference type="Pfam" id="PF00394"/>
    </source>
</evidence>
<evidence type="ECO:0000256" key="1">
    <source>
        <dbReference type="ARBA" id="ARBA00022723"/>
    </source>
</evidence>
<feature type="domain" description="Plastocyanin-like" evidence="6">
    <location>
        <begin position="420"/>
        <end position="526"/>
    </location>
</feature>
<reference evidence="8 9" key="1">
    <citation type="submission" date="2024-10" db="EMBL/GenBank/DDBJ databases">
        <title>The Natural Products Discovery Center: Release of the First 8490 Sequenced Strains for Exploring Actinobacteria Biosynthetic Diversity.</title>
        <authorList>
            <person name="Kalkreuter E."/>
            <person name="Kautsar S.A."/>
            <person name="Yang D."/>
            <person name="Bader C.D."/>
            <person name="Teijaro C.N."/>
            <person name="Fluegel L."/>
            <person name="Davis C.M."/>
            <person name="Simpson J.R."/>
            <person name="Lauterbach L."/>
            <person name="Steele A.D."/>
            <person name="Gui C."/>
            <person name="Meng S."/>
            <person name="Li G."/>
            <person name="Viehrig K."/>
            <person name="Ye F."/>
            <person name="Su P."/>
            <person name="Kiefer A.F."/>
            <person name="Nichols A."/>
            <person name="Cepeda A.J."/>
            <person name="Yan W."/>
            <person name="Fan B."/>
            <person name="Jiang Y."/>
            <person name="Adhikari A."/>
            <person name="Zheng C.-J."/>
            <person name="Schuster L."/>
            <person name="Cowan T.M."/>
            <person name="Smanski M.J."/>
            <person name="Chevrette M.G."/>
            <person name="De Carvalho L.P.S."/>
            <person name="Shen B."/>
        </authorList>
    </citation>
    <scope>NUCLEOTIDE SEQUENCE [LARGE SCALE GENOMIC DNA]</scope>
    <source>
        <strain evidence="8 9">NPDC001281</strain>
    </source>
</reference>
<dbReference type="PANTHER" id="PTHR11709:SF394">
    <property type="entry name" value="FI03373P-RELATED"/>
    <property type="match status" value="1"/>
</dbReference>
<feature type="domain" description="Plastocyanin-like" evidence="7">
    <location>
        <begin position="69"/>
        <end position="173"/>
    </location>
</feature>
<dbReference type="InterPro" id="IPR002355">
    <property type="entry name" value="Cu_oxidase_Cu_BS"/>
</dbReference>
<evidence type="ECO:0000313" key="8">
    <source>
        <dbReference type="EMBL" id="MFF4772670.1"/>
    </source>
</evidence>
<dbReference type="InterPro" id="IPR001117">
    <property type="entry name" value="Cu-oxidase_2nd"/>
</dbReference>
<sequence>MPSIDRRLFLRAGLAGAGGALLTACSRAGESTAFVQPTGAEVRAAEAARRPGPVREFGLIAQEGRADLGGPVVRTWMYGDRLPGEPIRVRAGEVVRARLTNRLPQETTVHWHGLALRNDADGVPDVTQPPVPAGGELVYEFTAAHPGTYWFHPHHGPQLDRGLYAPLIVEDPDEPLGYDEEWVVVLDDWLDGVSGTPDEVLAELVSMANMDHGGMSMDHTLDNGATAPDGDQGGGHGGHGDMAMPTPSPSASASSKWPHMMMNAESDLLGGDAGDVYYPHFLVNGRVAAAPETRTARPGSRLRIRLINAGGDTAFRVAIGGHAMTVTHTDGYPVVPVETDALLIGMGERYDVLVTLKDGVFPLVALAEGKRAVARALVRTSAGARAPEADARPAELDGRLVSYDALVPTDAVRLPGKTPDRTITLALTGSMAKYDWAINGRKYDPKVIEPVRSGERVRLSFVNRSLMWHPMHLHGHTFALGTSGVRKDTAIVLPGATVHVDFDADNPGIWMIHCHNVYHAEAGMMSLLGYRAGKGEPK</sequence>
<dbReference type="CDD" id="cd13861">
    <property type="entry name" value="CuRO_1_CumA_like"/>
    <property type="match status" value="1"/>
</dbReference>
<evidence type="ECO:0000313" key="9">
    <source>
        <dbReference type="Proteomes" id="UP001602119"/>
    </source>
</evidence>
<keyword evidence="1" id="KW-0479">Metal-binding</keyword>
<comment type="caution">
    <text evidence="8">The sequence shown here is derived from an EMBL/GenBank/DDBJ whole genome shotgun (WGS) entry which is preliminary data.</text>
</comment>
<dbReference type="InterPro" id="IPR008972">
    <property type="entry name" value="Cupredoxin"/>
</dbReference>
<dbReference type="Gene3D" id="2.60.40.420">
    <property type="entry name" value="Cupredoxins - blue copper proteins"/>
    <property type="match status" value="3"/>
</dbReference>
<dbReference type="Pfam" id="PF07732">
    <property type="entry name" value="Cu-oxidase_3"/>
    <property type="match status" value="1"/>
</dbReference>
<dbReference type="Proteomes" id="UP001602119">
    <property type="component" value="Unassembled WGS sequence"/>
</dbReference>
<evidence type="ECO:0000256" key="3">
    <source>
        <dbReference type="ARBA" id="ARBA00023008"/>
    </source>
</evidence>
<dbReference type="PROSITE" id="PS51318">
    <property type="entry name" value="TAT"/>
    <property type="match status" value="1"/>
</dbReference>
<evidence type="ECO:0000259" key="6">
    <source>
        <dbReference type="Pfam" id="PF07731"/>
    </source>
</evidence>
<dbReference type="InterPro" id="IPR011706">
    <property type="entry name" value="Cu-oxidase_C"/>
</dbReference>
<keyword evidence="2" id="KW-0560">Oxidoreductase</keyword>
<evidence type="ECO:0000256" key="2">
    <source>
        <dbReference type="ARBA" id="ARBA00023002"/>
    </source>
</evidence>
<proteinExistence type="predicted"/>
<dbReference type="PROSITE" id="PS00079">
    <property type="entry name" value="MULTICOPPER_OXIDASE1"/>
    <property type="match status" value="1"/>
</dbReference>
<keyword evidence="3" id="KW-0186">Copper</keyword>
<keyword evidence="9" id="KW-1185">Reference proteome</keyword>